<protein>
    <submittedName>
        <fullName evidence="1">Uncharacterized protein</fullName>
    </submittedName>
</protein>
<evidence type="ECO:0000313" key="2">
    <source>
        <dbReference type="Proteomes" id="UP001153620"/>
    </source>
</evidence>
<dbReference type="SUPFAM" id="SSF52540">
    <property type="entry name" value="P-loop containing nucleoside triphosphate hydrolases"/>
    <property type="match status" value="1"/>
</dbReference>
<accession>A0A9N9WZ09</accession>
<keyword evidence="2" id="KW-1185">Reference proteome</keyword>
<dbReference type="InterPro" id="IPR027417">
    <property type="entry name" value="P-loop_NTPase"/>
</dbReference>
<gene>
    <name evidence="1" type="ORF">CHIRRI_LOCUS14589</name>
</gene>
<sequence>MNEDIVSVEIPVAISTKNIQHECDTLNDGIKFLLSIATLEKTILNLKITVKEDFKVISLLSLKKLNKKFKDQCIIIFVSTVNGNKFLIYWKSENIQQFLSLKPYGKSFSVTDGQLCEYVVEFLENELRTGHLGINPNLDIITTNGKIELHSLADSRDFNLLLLASESGNAKPIETLLKYGIESQLMLQDGVVVTAQSLAWHGCHFDVLLKLLQVNLTFPLEMDINECSEELKQFIETSQEFHKMIQDQNKVKLDEIYKQLPNLRYFYNLVNNSALKTSLDLKLFEIYEFLISKNLSFAPHEDVEEIWEQFTKSEKIKLRSVNLKYLKDIPEKHINVLMFNTSLSHDEIDEEGKKKLIMRAYKALNSDPRLKIILKVVAAMKIFHIIFDFDRDSTCRIDPVTSSRTKGIFYFSGRIIIGAKQLLDQETENETFSVLIHELCHYAVLAVYQNQSDPFAANDQAGKEEFTRIVELCQENVNEEPIIQSVFDDYPAEHQASELIVRPAQLIALYNHEPEILQEISESFGPLFDYFERILLPAMERTLPEIEGRLVYKATTTYNNLSDQNKKKVSNAFVMFKDVEVRLCELFIENFGVFEKLTSDHISQMLKNEVLNLDDPQLRYLEELVSLKWENLPQKLRKKFLNLTLNFQGESVKFEALSLICPAAFHALTSQQIIDVLNNKTEFSIGSKFNPESEFHVERSFIPEDAKLINFEYEYGHDYVYDSNTSAERKKVRTMNTSFEEFIKNFIKQNFDDLTQILQKVKENASLKLWSPNLNHEDFHFLYRNSDQIIEVAVNKKILLLSSEAGAGKTSTFEHLVGDLKVKYPSRWVFYIDLSKHVKLYKINENVLDLLKNISKLNNDFEVRIFEECFKSGNLVLIWNGFDEISPTYNDFIVNIFKFIHKTTSNIQFISTRPLYSEQLRKEFKIRTWQLVPFDAKKKLEFLRKTLISKNDEIDKNIQKIQKIIQSLKFKDLNAYFFNTPLILKLLTEISNQNITEANTIKFKEDQKPHKCYETPQQTLKFPQKTSKQTLNQDIPNIYKIFEFFIERKIEIYLQKSKNSISIAKKLILSGSIKLIFQKFALLNEFRIFSTTTLGLKLKKLQIMQKELPHDLKSEEISSFGILFINGKNKFEFSHKTLAEFFVAQYFIENIYNADSDVNCDEAELRLELFYHLTKVYGDVQQIITDFMAAYLTQSVKTFNPTFAKLLRTKFRNFFIRMLDTNHPKVFKFLFNFFKSDHDLLADLLHVNDDETFYTAIFNPNHFGLSVNPEEIKVLSQDCLNDDELRKFLTGRNQVGKMLLGSHFYGLLGVTKINEDDLELIKLSLDLKDVKLCSKAITELKCQTIEVKEEVEVPNKHNIPPTNFKNTQFRQFIIKIKDKLTIGEQKALFMTALSPKVYLFYKMFSSSDFPEYSKLWTTFENLLTSRELQEALGSAIVDYFEIEAGDKIGHEIFLTIFIEKAEKFLTDSQIFEMFLTKSIFHKAHWDPNSFKILWNFLKNHTNQEQQRKILLQDDFSDKNFDFYYSYDESKNLYSNYEYSYYYYNFTPMKILHKSLTVSNKSNFEFTKQIHQNYFNQIEFQDIIASSNDFICYVIGRANDQVCMNFASFLLELFKGHKMKLKEFLDRKIKPTNLTIFEFVDDFQGLSHSEPHWFNNLDTFVDLRRKLDDIL</sequence>
<reference evidence="1" key="1">
    <citation type="submission" date="2022-01" db="EMBL/GenBank/DDBJ databases">
        <authorList>
            <person name="King R."/>
        </authorList>
    </citation>
    <scope>NUCLEOTIDE SEQUENCE</scope>
</reference>
<evidence type="ECO:0000313" key="1">
    <source>
        <dbReference type="EMBL" id="CAG9811782.1"/>
    </source>
</evidence>
<reference evidence="1" key="2">
    <citation type="submission" date="2022-10" db="EMBL/GenBank/DDBJ databases">
        <authorList>
            <consortium name="ENA_rothamsted_submissions"/>
            <consortium name="culmorum"/>
            <person name="King R."/>
        </authorList>
    </citation>
    <scope>NUCLEOTIDE SEQUENCE</scope>
</reference>
<dbReference type="Proteomes" id="UP001153620">
    <property type="component" value="Chromosome 4"/>
</dbReference>
<dbReference type="EMBL" id="OU895880">
    <property type="protein sequence ID" value="CAG9811782.1"/>
    <property type="molecule type" value="Genomic_DNA"/>
</dbReference>
<organism evidence="1 2">
    <name type="scientific">Chironomus riparius</name>
    <dbReference type="NCBI Taxonomy" id="315576"/>
    <lineage>
        <taxon>Eukaryota</taxon>
        <taxon>Metazoa</taxon>
        <taxon>Ecdysozoa</taxon>
        <taxon>Arthropoda</taxon>
        <taxon>Hexapoda</taxon>
        <taxon>Insecta</taxon>
        <taxon>Pterygota</taxon>
        <taxon>Neoptera</taxon>
        <taxon>Endopterygota</taxon>
        <taxon>Diptera</taxon>
        <taxon>Nematocera</taxon>
        <taxon>Chironomoidea</taxon>
        <taxon>Chironomidae</taxon>
        <taxon>Chironominae</taxon>
        <taxon>Chironomus</taxon>
    </lineage>
</organism>
<dbReference type="OrthoDB" id="6353678at2759"/>
<dbReference type="Gene3D" id="3.40.50.300">
    <property type="entry name" value="P-loop containing nucleotide triphosphate hydrolases"/>
    <property type="match status" value="1"/>
</dbReference>
<name>A0A9N9WZ09_9DIPT</name>
<proteinExistence type="predicted"/>